<evidence type="ECO:0000313" key="1">
    <source>
        <dbReference type="EMBL" id="CAG2242156.1"/>
    </source>
</evidence>
<dbReference type="Proteomes" id="UP000683360">
    <property type="component" value="Unassembled WGS sequence"/>
</dbReference>
<accession>A0A8S3UIN8</accession>
<sequence>MATIKLKTMPCHYGTVQVRFYKISQNGYNKAKDHAMSLWNGPEWLFHKKITKGQIFQVRFYKILQNGYNKAKDHAMSLGSVKDFIRYKNGYNKAKRPCHVIVDQSRMAIIKLKTMPCHYGTVQVRFYKISHRMVTIKLKTMPCHCGTVHVRFYKILQKNKAKDHAMSLWNCPGKKAVQVSFYKISENAIIKLKTMPCQKLQIKIKKNKEERFLSELKEVENRHVYL</sequence>
<reference evidence="1" key="1">
    <citation type="submission" date="2021-03" db="EMBL/GenBank/DDBJ databases">
        <authorList>
            <person name="Bekaert M."/>
        </authorList>
    </citation>
    <scope>NUCLEOTIDE SEQUENCE</scope>
</reference>
<dbReference type="AlphaFoldDB" id="A0A8S3UIN8"/>
<dbReference type="EMBL" id="CAJPWZ010002635">
    <property type="protein sequence ID" value="CAG2242156.1"/>
    <property type="molecule type" value="Genomic_DNA"/>
</dbReference>
<protein>
    <submittedName>
        <fullName evidence="1">Uncharacterized protein</fullName>
    </submittedName>
</protein>
<gene>
    <name evidence="1" type="ORF">MEDL_54351</name>
</gene>
<comment type="caution">
    <text evidence="1">The sequence shown here is derived from an EMBL/GenBank/DDBJ whole genome shotgun (WGS) entry which is preliminary data.</text>
</comment>
<keyword evidence="2" id="KW-1185">Reference proteome</keyword>
<proteinExistence type="predicted"/>
<evidence type="ECO:0000313" key="2">
    <source>
        <dbReference type="Proteomes" id="UP000683360"/>
    </source>
</evidence>
<name>A0A8S3UIN8_MYTED</name>
<organism evidence="1 2">
    <name type="scientific">Mytilus edulis</name>
    <name type="common">Blue mussel</name>
    <dbReference type="NCBI Taxonomy" id="6550"/>
    <lineage>
        <taxon>Eukaryota</taxon>
        <taxon>Metazoa</taxon>
        <taxon>Spiralia</taxon>
        <taxon>Lophotrochozoa</taxon>
        <taxon>Mollusca</taxon>
        <taxon>Bivalvia</taxon>
        <taxon>Autobranchia</taxon>
        <taxon>Pteriomorphia</taxon>
        <taxon>Mytilida</taxon>
        <taxon>Mytiloidea</taxon>
        <taxon>Mytilidae</taxon>
        <taxon>Mytilinae</taxon>
        <taxon>Mytilus</taxon>
    </lineage>
</organism>